<evidence type="ECO:0000259" key="6">
    <source>
        <dbReference type="Pfam" id="PF16755"/>
    </source>
</evidence>
<evidence type="ECO:0000256" key="3">
    <source>
        <dbReference type="ARBA" id="ARBA00023242"/>
    </source>
</evidence>
<evidence type="ECO:0000256" key="4">
    <source>
        <dbReference type="SAM" id="Coils"/>
    </source>
</evidence>
<feature type="compositionally biased region" description="Low complexity" evidence="5">
    <location>
        <begin position="807"/>
        <end position="819"/>
    </location>
</feature>
<sequence>MLPESFNSNHVKFESLTFNGIQVPMGTTSFKSEYPTTVSLLTCSNKYGYFVAGTTDGFLFGETTRLRQLLRESKIEPTLRQLDCIVDKHLPLPVRQFHLSTDELRIIVCMTQGNVMIFDVKDIVDKKNNVTPSGSFKMDNEIIEFKPCPTIFTTTDTTSNNPSSHQNKIIMSDITNKNNQNDRDSKGYSELAIILVKNNNKNHHDYGCFVINWHTGFIKAKITYDSATAIAWSPKGDEIVCGFTNGSVKCYSVFGLQTYEISPPLSKYHQQQQQQQQQKQEEEKENDNKEKKEKKERSASHHVQEIIWIHPNTFFAIYTNEQGNNAYIIQKPSSPEQSIKYLLLDDITPLEKDHLLLVDYFHQKFYTHVIHDFGPDIKYAIIIASTISPHLRVVGHYQPQDINNECWATWTCPSYENHFQHSNNNNNARTQKNLRTFVSKYNTKTFTTTSSTEPIYPVGVTIDYTATPTLFGKSFDSITPILYYITNEGMINGYIINRGDKPFFSMYDGMIRVLSSLKNIPLPTKKATTVMEQQSSLNTNQQSIESDHPFIDAVKYYEQQEKVSLWKQPRPIPTFRSLGIKSNVPIPNSYMITKPTFGETSMSGFRFGTTPRFGDRGPTRLGVPISDETTMTHRIMDNNNNNNDDHNDLKPGLIDNNKTRKEFLFQDFFQQEESSLMNSLKTNNGSSSSSRLSFISGHSIHPTNEHTNNKKEQELNFLMNSVTDETFLCDSNSIEFEKMEEKKSIMNHHHNNSTFNGITTTTIDSQEKPIKNESSSIVENNTDNNTKTIISSDKNEKIKKNEQSQVTNDNNNNNTTTTTLSENEQKMKITKEDEDNIISNLDIQQHNEPMKLNTNNDVDFRDRALELLKEAGETYYLLLKEIESRLPVEEQQQQQQVLSSSSNSVKSSEKENNYPVKSSQPQQQQHQQQQEEEEERFINIKDIPGWLLTLRDSINNLKEDVLEKEQELRQLKYNLSQMEGIYIKAMNETKVKTVIVQQEENDEKKKSQLLYEQVANHLNRQVFLDKVMNNTIELQQQKQRQ</sequence>
<feature type="coiled-coil region" evidence="4">
    <location>
        <begin position="947"/>
        <end position="974"/>
    </location>
</feature>
<dbReference type="EMBL" id="JAEPRB010000094">
    <property type="protein sequence ID" value="KAG2222011.1"/>
    <property type="molecule type" value="Genomic_DNA"/>
</dbReference>
<dbReference type="Pfam" id="PF16755">
    <property type="entry name" value="Beta-prop_NUP159_NUP214"/>
    <property type="match status" value="1"/>
</dbReference>
<dbReference type="PANTHER" id="PTHR23353:SF23">
    <property type="entry name" value="PROTEIN HAIRLESS"/>
    <property type="match status" value="1"/>
</dbReference>
<dbReference type="Proteomes" id="UP000646827">
    <property type="component" value="Unassembled WGS sequence"/>
</dbReference>
<dbReference type="GO" id="GO:0005634">
    <property type="term" value="C:nucleus"/>
    <property type="evidence" value="ECO:0007669"/>
    <property type="project" value="UniProtKB-SubCell"/>
</dbReference>
<evidence type="ECO:0000313" key="7">
    <source>
        <dbReference type="EMBL" id="KAG2222011.1"/>
    </source>
</evidence>
<keyword evidence="2" id="KW-0813">Transport</keyword>
<feature type="domain" description="Nucleoporin Nup159/Nup146 N-terminal" evidence="6">
    <location>
        <begin position="36"/>
        <end position="391"/>
    </location>
</feature>
<keyword evidence="4" id="KW-0175">Coiled coil</keyword>
<organism evidence="7 8">
    <name type="scientific">Circinella minor</name>
    <dbReference type="NCBI Taxonomy" id="1195481"/>
    <lineage>
        <taxon>Eukaryota</taxon>
        <taxon>Fungi</taxon>
        <taxon>Fungi incertae sedis</taxon>
        <taxon>Mucoromycota</taxon>
        <taxon>Mucoromycotina</taxon>
        <taxon>Mucoromycetes</taxon>
        <taxon>Mucorales</taxon>
        <taxon>Lichtheimiaceae</taxon>
        <taxon>Circinella</taxon>
    </lineage>
</organism>
<dbReference type="InterPro" id="IPR053019">
    <property type="entry name" value="GATA_zinc_finger"/>
</dbReference>
<gene>
    <name evidence="7" type="ORF">INT45_006711</name>
</gene>
<dbReference type="InterPro" id="IPR039462">
    <property type="entry name" value="Nup159/Nup146_N"/>
</dbReference>
<protein>
    <recommendedName>
        <fullName evidence="6">Nucleoporin Nup159/Nup146 N-terminal domain-containing protein</fullName>
    </recommendedName>
</protein>
<dbReference type="AlphaFoldDB" id="A0A8H7S3H3"/>
<comment type="caution">
    <text evidence="7">The sequence shown here is derived from an EMBL/GenBank/DDBJ whole genome shotgun (WGS) entry which is preliminary data.</text>
</comment>
<evidence type="ECO:0000313" key="8">
    <source>
        <dbReference type="Proteomes" id="UP000646827"/>
    </source>
</evidence>
<evidence type="ECO:0000256" key="5">
    <source>
        <dbReference type="SAM" id="MobiDB-lite"/>
    </source>
</evidence>
<accession>A0A8H7S3H3</accession>
<dbReference type="InterPro" id="IPR015943">
    <property type="entry name" value="WD40/YVTN_repeat-like_dom_sf"/>
</dbReference>
<feature type="compositionally biased region" description="Polar residues" evidence="5">
    <location>
        <begin position="772"/>
        <end position="792"/>
    </location>
</feature>
<proteinExistence type="predicted"/>
<keyword evidence="3" id="KW-0539">Nucleus</keyword>
<keyword evidence="8" id="KW-1185">Reference proteome</keyword>
<dbReference type="OrthoDB" id="248320at2759"/>
<feature type="region of interest" description="Disordered" evidence="5">
    <location>
        <begin position="767"/>
        <end position="825"/>
    </location>
</feature>
<evidence type="ECO:0000256" key="1">
    <source>
        <dbReference type="ARBA" id="ARBA00004123"/>
    </source>
</evidence>
<dbReference type="PANTHER" id="PTHR23353">
    <property type="entry name" value="RAB-GAP/TBC-RELATED"/>
    <property type="match status" value="1"/>
</dbReference>
<comment type="subcellular location">
    <subcellularLocation>
        <location evidence="1">Nucleus</location>
    </subcellularLocation>
</comment>
<feature type="compositionally biased region" description="Low complexity" evidence="5">
    <location>
        <begin position="893"/>
        <end position="906"/>
    </location>
</feature>
<feature type="compositionally biased region" description="Basic and acidic residues" evidence="5">
    <location>
        <begin position="279"/>
        <end position="299"/>
    </location>
</feature>
<name>A0A8H7S3H3_9FUNG</name>
<reference evidence="7 8" key="1">
    <citation type="submission" date="2020-12" db="EMBL/GenBank/DDBJ databases">
        <title>Metabolic potential, ecology and presence of endohyphal bacteria is reflected in genomic diversity of Mucoromycotina.</title>
        <authorList>
            <person name="Muszewska A."/>
            <person name="Okrasinska A."/>
            <person name="Steczkiewicz K."/>
            <person name="Drgas O."/>
            <person name="Orlowska M."/>
            <person name="Perlinska-Lenart U."/>
            <person name="Aleksandrzak-Piekarczyk T."/>
            <person name="Szatraj K."/>
            <person name="Zielenkiewicz U."/>
            <person name="Pilsyk S."/>
            <person name="Malc E."/>
            <person name="Mieczkowski P."/>
            <person name="Kruszewska J.S."/>
            <person name="Biernat P."/>
            <person name="Pawlowska J."/>
        </authorList>
    </citation>
    <scope>NUCLEOTIDE SEQUENCE [LARGE SCALE GENOMIC DNA]</scope>
    <source>
        <strain evidence="7 8">CBS 142.35</strain>
    </source>
</reference>
<feature type="compositionally biased region" description="Basic and acidic residues" evidence="5">
    <location>
        <begin position="793"/>
        <end position="802"/>
    </location>
</feature>
<feature type="region of interest" description="Disordered" evidence="5">
    <location>
        <begin position="265"/>
        <end position="299"/>
    </location>
</feature>
<dbReference type="Gene3D" id="2.130.10.10">
    <property type="entry name" value="YVTN repeat-like/Quinoprotein amine dehydrogenase"/>
    <property type="match status" value="1"/>
</dbReference>
<feature type="region of interest" description="Disordered" evidence="5">
    <location>
        <begin position="893"/>
        <end position="935"/>
    </location>
</feature>
<dbReference type="SUPFAM" id="SSF117289">
    <property type="entry name" value="Nucleoporin domain"/>
    <property type="match status" value="1"/>
</dbReference>
<evidence type="ECO:0000256" key="2">
    <source>
        <dbReference type="ARBA" id="ARBA00022448"/>
    </source>
</evidence>